<evidence type="ECO:0000256" key="1">
    <source>
        <dbReference type="SAM" id="MobiDB-lite"/>
    </source>
</evidence>
<accession>A0A7D8YR91</accession>
<feature type="non-terminal residue" evidence="2">
    <location>
        <position position="350"/>
    </location>
</feature>
<dbReference type="AlphaFoldDB" id="A0A7D8YR91"/>
<sequence length="350" mass="39668">FANVSPVPHPGSLIENYYISPITHLNSPATSLTQTSNNSTRSPSNTPTLSTPLILTRMLGDYASLLIKGSCFSPFLHLPKVKNVEPDLTSFPFTSMAICSSTGMNLSSDKQFFRQAIDAARHRLIGNFPLYECMQQWDAIHAILIYESLEIKDAIGNESEAWRLVVPVKNLEMGFLLKMTRTYIEPYLQIRSPDITAFSDFKSTPCSPTTTTWGRWRTTETTRRTVFIVNMVNFLNNYDPRTRKTSPYYEPLNDDLILNMPLPCSQTVWLAYEEENCRLAIKNHQPWFNYSSTDPDHSTTEALSKETCLSSILSKYSKERIQAAIGPHVGLSDSDDLRRLIILCATEQFL</sequence>
<evidence type="ECO:0000313" key="2">
    <source>
        <dbReference type="EMBL" id="TVY55750.1"/>
    </source>
</evidence>
<feature type="compositionally biased region" description="Low complexity" evidence="1">
    <location>
        <begin position="33"/>
        <end position="49"/>
    </location>
</feature>
<dbReference type="EMBL" id="QGMG01000211">
    <property type="protein sequence ID" value="TVY55750.1"/>
    <property type="molecule type" value="Genomic_DNA"/>
</dbReference>
<gene>
    <name evidence="2" type="ORF">LCER1_G003284</name>
</gene>
<reference evidence="2 3" key="1">
    <citation type="submission" date="2018-05" db="EMBL/GenBank/DDBJ databases">
        <title>Whole genome sequencing for identification of molecular markers to develop diagnostic detection tools for the regulated plant pathogen Lachnellula willkommii.</title>
        <authorList>
            <person name="Giroux E."/>
            <person name="Bilodeau G."/>
        </authorList>
    </citation>
    <scope>NUCLEOTIDE SEQUENCE [LARGE SCALE GENOMIC DNA]</scope>
    <source>
        <strain evidence="2 3">CBS 625.97</strain>
    </source>
</reference>
<keyword evidence="3" id="KW-1185">Reference proteome</keyword>
<dbReference type="OrthoDB" id="5423818at2759"/>
<dbReference type="Proteomes" id="UP000481288">
    <property type="component" value="Unassembled WGS sequence"/>
</dbReference>
<organism evidence="2 3">
    <name type="scientific">Lachnellula cervina</name>
    <dbReference type="NCBI Taxonomy" id="1316786"/>
    <lineage>
        <taxon>Eukaryota</taxon>
        <taxon>Fungi</taxon>
        <taxon>Dikarya</taxon>
        <taxon>Ascomycota</taxon>
        <taxon>Pezizomycotina</taxon>
        <taxon>Leotiomycetes</taxon>
        <taxon>Helotiales</taxon>
        <taxon>Lachnaceae</taxon>
        <taxon>Lachnellula</taxon>
    </lineage>
</organism>
<evidence type="ECO:0000313" key="3">
    <source>
        <dbReference type="Proteomes" id="UP000481288"/>
    </source>
</evidence>
<comment type="caution">
    <text evidence="2">The sequence shown here is derived from an EMBL/GenBank/DDBJ whole genome shotgun (WGS) entry which is preliminary data.</text>
</comment>
<feature type="region of interest" description="Disordered" evidence="1">
    <location>
        <begin position="29"/>
        <end position="49"/>
    </location>
</feature>
<proteinExistence type="predicted"/>
<feature type="non-terminal residue" evidence="2">
    <location>
        <position position="1"/>
    </location>
</feature>
<protein>
    <submittedName>
        <fullName evidence="2">Uncharacterized protein</fullName>
    </submittedName>
</protein>
<name>A0A7D8YR91_9HELO</name>